<dbReference type="SMART" id="SM00248">
    <property type="entry name" value="ANK"/>
    <property type="match status" value="1"/>
</dbReference>
<feature type="region of interest" description="Disordered" evidence="3">
    <location>
        <begin position="58"/>
        <end position="84"/>
    </location>
</feature>
<keyword evidence="1" id="KW-0040">ANK repeat</keyword>
<name>A0ABR2K6P5_9EUKA</name>
<dbReference type="SUPFAM" id="SSF57850">
    <property type="entry name" value="RING/U-box"/>
    <property type="match status" value="1"/>
</dbReference>
<gene>
    <name evidence="5" type="ORF">M9Y10_041924</name>
</gene>
<dbReference type="PROSITE" id="PS50297">
    <property type="entry name" value="ANK_REP_REGION"/>
    <property type="match status" value="1"/>
</dbReference>
<dbReference type="PROSITE" id="PS50088">
    <property type="entry name" value="ANK_REPEAT"/>
    <property type="match status" value="1"/>
</dbReference>
<dbReference type="InterPro" id="IPR001841">
    <property type="entry name" value="Znf_RING"/>
</dbReference>
<sequence>MKGANPNYQNSNGQTPFHMAVVNGNLQLSQIFYESGADPDVRDAELKTVWKCCTEEFKDQVTMQPPDEGPPKEEEKAPPPEDPRQWLIDGKCFLCRVNDADRLLLPCRHKVICQSCAEQFFEQFSTCPDCYMAVFASVKE</sequence>
<feature type="repeat" description="ANK" evidence="1">
    <location>
        <begin position="12"/>
        <end position="44"/>
    </location>
</feature>
<evidence type="ECO:0000313" key="6">
    <source>
        <dbReference type="Proteomes" id="UP001470230"/>
    </source>
</evidence>
<protein>
    <recommendedName>
        <fullName evidence="4">RING-type domain-containing protein</fullName>
    </recommendedName>
</protein>
<dbReference type="InterPro" id="IPR002110">
    <property type="entry name" value="Ankyrin_rpt"/>
</dbReference>
<organism evidence="5 6">
    <name type="scientific">Tritrichomonas musculus</name>
    <dbReference type="NCBI Taxonomy" id="1915356"/>
    <lineage>
        <taxon>Eukaryota</taxon>
        <taxon>Metamonada</taxon>
        <taxon>Parabasalia</taxon>
        <taxon>Tritrichomonadida</taxon>
        <taxon>Tritrichomonadidae</taxon>
        <taxon>Tritrichomonas</taxon>
    </lineage>
</organism>
<dbReference type="EMBL" id="JAPFFF010000007">
    <property type="protein sequence ID" value="KAK8886461.1"/>
    <property type="molecule type" value="Genomic_DNA"/>
</dbReference>
<evidence type="ECO:0000259" key="4">
    <source>
        <dbReference type="PROSITE" id="PS50089"/>
    </source>
</evidence>
<feature type="compositionally biased region" description="Basic and acidic residues" evidence="3">
    <location>
        <begin position="69"/>
        <end position="84"/>
    </location>
</feature>
<dbReference type="PROSITE" id="PS50089">
    <property type="entry name" value="ZF_RING_2"/>
    <property type="match status" value="1"/>
</dbReference>
<evidence type="ECO:0000313" key="5">
    <source>
        <dbReference type="EMBL" id="KAK8886461.1"/>
    </source>
</evidence>
<dbReference type="SUPFAM" id="SSF48403">
    <property type="entry name" value="Ankyrin repeat"/>
    <property type="match status" value="1"/>
</dbReference>
<evidence type="ECO:0000256" key="2">
    <source>
        <dbReference type="PROSITE-ProRule" id="PRU00175"/>
    </source>
</evidence>
<dbReference type="InterPro" id="IPR036770">
    <property type="entry name" value="Ankyrin_rpt-contain_sf"/>
</dbReference>
<feature type="domain" description="RING-type" evidence="4">
    <location>
        <begin position="92"/>
        <end position="130"/>
    </location>
</feature>
<keyword evidence="2" id="KW-0862">Zinc</keyword>
<dbReference type="Proteomes" id="UP001470230">
    <property type="component" value="Unassembled WGS sequence"/>
</dbReference>
<reference evidence="5 6" key="1">
    <citation type="submission" date="2024-04" db="EMBL/GenBank/DDBJ databases">
        <title>Tritrichomonas musculus Genome.</title>
        <authorList>
            <person name="Alves-Ferreira E."/>
            <person name="Grigg M."/>
            <person name="Lorenzi H."/>
            <person name="Galac M."/>
        </authorList>
    </citation>
    <scope>NUCLEOTIDE SEQUENCE [LARGE SCALE GENOMIC DNA]</scope>
    <source>
        <strain evidence="5 6">EAF2021</strain>
    </source>
</reference>
<dbReference type="Gene3D" id="3.30.40.10">
    <property type="entry name" value="Zinc/RING finger domain, C3HC4 (zinc finger)"/>
    <property type="match status" value="1"/>
</dbReference>
<dbReference type="Pfam" id="PF13920">
    <property type="entry name" value="zf-C3HC4_3"/>
    <property type="match status" value="1"/>
</dbReference>
<proteinExistence type="predicted"/>
<keyword evidence="2" id="KW-0479">Metal-binding</keyword>
<dbReference type="Pfam" id="PF13857">
    <property type="entry name" value="Ank_5"/>
    <property type="match status" value="1"/>
</dbReference>
<keyword evidence="6" id="KW-1185">Reference proteome</keyword>
<comment type="caution">
    <text evidence="5">The sequence shown here is derived from an EMBL/GenBank/DDBJ whole genome shotgun (WGS) entry which is preliminary data.</text>
</comment>
<accession>A0ABR2K6P5</accession>
<dbReference type="Gene3D" id="1.25.40.20">
    <property type="entry name" value="Ankyrin repeat-containing domain"/>
    <property type="match status" value="1"/>
</dbReference>
<keyword evidence="2" id="KW-0863">Zinc-finger</keyword>
<dbReference type="InterPro" id="IPR013083">
    <property type="entry name" value="Znf_RING/FYVE/PHD"/>
</dbReference>
<evidence type="ECO:0000256" key="1">
    <source>
        <dbReference type="PROSITE-ProRule" id="PRU00023"/>
    </source>
</evidence>
<evidence type="ECO:0000256" key="3">
    <source>
        <dbReference type="SAM" id="MobiDB-lite"/>
    </source>
</evidence>